<keyword evidence="2 5" id="KW-0812">Transmembrane</keyword>
<evidence type="ECO:0000256" key="2">
    <source>
        <dbReference type="ARBA" id="ARBA00022692"/>
    </source>
</evidence>
<feature type="transmembrane region" description="Helical" evidence="5">
    <location>
        <begin position="128"/>
        <end position="150"/>
    </location>
</feature>
<evidence type="ECO:0000256" key="3">
    <source>
        <dbReference type="ARBA" id="ARBA00022989"/>
    </source>
</evidence>
<feature type="transmembrane region" description="Helical" evidence="5">
    <location>
        <begin position="246"/>
        <end position="267"/>
    </location>
</feature>
<proteinExistence type="predicted"/>
<dbReference type="RefSeq" id="WP_096356815.1">
    <property type="nucleotide sequence ID" value="NZ_AP014946.1"/>
</dbReference>
<evidence type="ECO:0000313" key="7">
    <source>
        <dbReference type="EMBL" id="BAT60531.1"/>
    </source>
</evidence>
<evidence type="ECO:0000256" key="4">
    <source>
        <dbReference type="ARBA" id="ARBA00023136"/>
    </source>
</evidence>
<protein>
    <submittedName>
        <fullName evidence="7">O-Antigen ligase</fullName>
    </submittedName>
</protein>
<comment type="subcellular location">
    <subcellularLocation>
        <location evidence="1">Membrane</location>
        <topology evidence="1">Multi-pass membrane protein</topology>
    </subcellularLocation>
</comment>
<feature type="transmembrane region" description="Helical" evidence="5">
    <location>
        <begin position="197"/>
        <end position="215"/>
    </location>
</feature>
<feature type="transmembrane region" description="Helical" evidence="5">
    <location>
        <begin position="48"/>
        <end position="75"/>
    </location>
</feature>
<dbReference type="KEGG" id="vgo:GJW-30_1_03076"/>
<name>A0A0S3PXB1_9BRAD</name>
<dbReference type="AlphaFoldDB" id="A0A0S3PXB1"/>
<evidence type="ECO:0000259" key="6">
    <source>
        <dbReference type="Pfam" id="PF04932"/>
    </source>
</evidence>
<keyword evidence="8" id="KW-1185">Reference proteome</keyword>
<feature type="transmembrane region" description="Helical" evidence="5">
    <location>
        <begin position="170"/>
        <end position="190"/>
    </location>
</feature>
<reference evidence="7 8" key="1">
    <citation type="submission" date="2015-08" db="EMBL/GenBank/DDBJ databases">
        <title>Investigation of the bacterial diversity of lava forest soil.</title>
        <authorList>
            <person name="Lee J.S."/>
        </authorList>
    </citation>
    <scope>NUCLEOTIDE SEQUENCE [LARGE SCALE GENOMIC DNA]</scope>
    <source>
        <strain evidence="7 8">GJW-30</strain>
    </source>
</reference>
<accession>A0A0S3PXB1</accession>
<dbReference type="GO" id="GO:0016874">
    <property type="term" value="F:ligase activity"/>
    <property type="evidence" value="ECO:0007669"/>
    <property type="project" value="UniProtKB-KW"/>
</dbReference>
<feature type="transmembrane region" description="Helical" evidence="5">
    <location>
        <begin position="365"/>
        <end position="383"/>
    </location>
</feature>
<evidence type="ECO:0000256" key="1">
    <source>
        <dbReference type="ARBA" id="ARBA00004141"/>
    </source>
</evidence>
<dbReference type="PANTHER" id="PTHR37422:SF21">
    <property type="entry name" value="EXOQ-LIKE PROTEIN"/>
    <property type="match status" value="1"/>
</dbReference>
<keyword evidence="4 5" id="KW-0472">Membrane</keyword>
<dbReference type="EMBL" id="AP014946">
    <property type="protein sequence ID" value="BAT60531.1"/>
    <property type="molecule type" value="Genomic_DNA"/>
</dbReference>
<evidence type="ECO:0000313" key="8">
    <source>
        <dbReference type="Proteomes" id="UP000236884"/>
    </source>
</evidence>
<dbReference type="Proteomes" id="UP000236884">
    <property type="component" value="Chromosome"/>
</dbReference>
<organism evidence="7 8">
    <name type="scientific">Variibacter gotjawalensis</name>
    <dbReference type="NCBI Taxonomy" id="1333996"/>
    <lineage>
        <taxon>Bacteria</taxon>
        <taxon>Pseudomonadati</taxon>
        <taxon>Pseudomonadota</taxon>
        <taxon>Alphaproteobacteria</taxon>
        <taxon>Hyphomicrobiales</taxon>
        <taxon>Nitrobacteraceae</taxon>
        <taxon>Variibacter</taxon>
    </lineage>
</organism>
<gene>
    <name evidence="7" type="ORF">GJW-30_1_03076</name>
</gene>
<feature type="transmembrane region" description="Helical" evidence="5">
    <location>
        <begin position="389"/>
        <end position="409"/>
    </location>
</feature>
<dbReference type="GO" id="GO:0016020">
    <property type="term" value="C:membrane"/>
    <property type="evidence" value="ECO:0007669"/>
    <property type="project" value="UniProtKB-SubCell"/>
</dbReference>
<dbReference type="InterPro" id="IPR007016">
    <property type="entry name" value="O-antigen_ligase-rel_domated"/>
</dbReference>
<keyword evidence="3 5" id="KW-1133">Transmembrane helix</keyword>
<dbReference type="PANTHER" id="PTHR37422">
    <property type="entry name" value="TEICHURONIC ACID BIOSYNTHESIS PROTEIN TUAE"/>
    <property type="match status" value="1"/>
</dbReference>
<dbReference type="OrthoDB" id="9796592at2"/>
<evidence type="ECO:0000256" key="5">
    <source>
        <dbReference type="SAM" id="Phobius"/>
    </source>
</evidence>
<keyword evidence="7" id="KW-0436">Ligase</keyword>
<feature type="domain" description="O-antigen ligase-related" evidence="6">
    <location>
        <begin position="203"/>
        <end position="341"/>
    </location>
</feature>
<feature type="transmembrane region" description="Helical" evidence="5">
    <location>
        <begin position="24"/>
        <end position="41"/>
    </location>
</feature>
<sequence>MSIAVTADHQQLSAEQTATVGEQLRLALLWLTALAGAFVFVEPSPYEIVSLATILLFLFAGLTLSSVIMPMILLLAVYNVGFSLSVLPVASQPKVVQWVLISWYLGATCIFFAAALSRNTMQRVSILVRGYTLGAVIASLAGIGAYFGVIPGASELFLRFGRAQGTFNDPNVLGAFLVFPALIAFQRILVGRLRDTLAGSLQLAIFSLAVLLSFSRAAWGQLVFCMALMMLLTLLTTFSGRVRIRIVILTILGVLVFAGLIAMVLSFDSVGGLFKERASLEQSYDSGPMGRFGRHIVGFQMALDLPFGIGPMQFSKTFVEDPHNAYLNAFMSGGWLAGFSYIILTILTLFAGARYLLVQTPWQRIYIAVFAAYVGLALESAIIDSDHWRHYFLIVGVLWGLIAATRRYLNQSRRRRAEMPPLATMARTA</sequence>
<feature type="transmembrane region" description="Helical" evidence="5">
    <location>
        <begin position="334"/>
        <end position="353"/>
    </location>
</feature>
<dbReference type="Pfam" id="PF04932">
    <property type="entry name" value="Wzy_C"/>
    <property type="match status" value="1"/>
</dbReference>
<feature type="transmembrane region" description="Helical" evidence="5">
    <location>
        <begin position="221"/>
        <end position="239"/>
    </location>
</feature>
<feature type="transmembrane region" description="Helical" evidence="5">
    <location>
        <begin position="95"/>
        <end position="116"/>
    </location>
</feature>
<dbReference type="InterPro" id="IPR051533">
    <property type="entry name" value="WaaL-like"/>
</dbReference>